<reference evidence="2 3" key="1">
    <citation type="journal article" date="2020" name="bioRxiv">
        <title>Sequence and annotation of 42 cannabis genomes reveals extensive copy number variation in cannabinoid synthesis and pathogen resistance genes.</title>
        <authorList>
            <person name="Mckernan K.J."/>
            <person name="Helbert Y."/>
            <person name="Kane L.T."/>
            <person name="Ebling H."/>
            <person name="Zhang L."/>
            <person name="Liu B."/>
            <person name="Eaton Z."/>
            <person name="Mclaughlin S."/>
            <person name="Kingan S."/>
            <person name="Baybayan P."/>
            <person name="Concepcion G."/>
            <person name="Jordan M."/>
            <person name="Riva A."/>
            <person name="Barbazuk W."/>
            <person name="Harkins T."/>
        </authorList>
    </citation>
    <scope>NUCLEOTIDE SEQUENCE [LARGE SCALE GENOMIC DNA]</scope>
    <source>
        <strain evidence="3">cv. Jamaican Lion 4</strain>
        <tissue evidence="2">Leaf</tissue>
    </source>
</reference>
<comment type="caution">
    <text evidence="2">The sequence shown here is derived from an EMBL/GenBank/DDBJ whole genome shotgun (WGS) entry which is preliminary data.</text>
</comment>
<proteinExistence type="predicted"/>
<evidence type="ECO:0000313" key="3">
    <source>
        <dbReference type="Proteomes" id="UP000525078"/>
    </source>
</evidence>
<sequence length="86" mass="9587">MEVHALQLALDWCQKNLIRVNYIESDCQTLIHAIHSGCTINIHLQELLDKIISLLSSLPQASIGYIRREANSAAHLLAKQALGLDQ</sequence>
<protein>
    <recommendedName>
        <fullName evidence="1">RNase H type-1 domain-containing protein</fullName>
    </recommendedName>
</protein>
<gene>
    <name evidence="2" type="ORF">F8388_011093</name>
</gene>
<dbReference type="Gene3D" id="3.30.420.10">
    <property type="entry name" value="Ribonuclease H-like superfamily/Ribonuclease H"/>
    <property type="match status" value="1"/>
</dbReference>
<dbReference type="InterPro" id="IPR002156">
    <property type="entry name" value="RNaseH_domain"/>
</dbReference>
<dbReference type="Proteomes" id="UP000525078">
    <property type="component" value="Unassembled WGS sequence"/>
</dbReference>
<dbReference type="InterPro" id="IPR012337">
    <property type="entry name" value="RNaseH-like_sf"/>
</dbReference>
<dbReference type="AlphaFoldDB" id="A0A7J6F356"/>
<feature type="domain" description="RNase H type-1" evidence="1">
    <location>
        <begin position="2"/>
        <end position="81"/>
    </location>
</feature>
<name>A0A7J6F356_CANSA</name>
<evidence type="ECO:0000313" key="2">
    <source>
        <dbReference type="EMBL" id="KAF4365163.1"/>
    </source>
</evidence>
<dbReference type="GO" id="GO:0004523">
    <property type="term" value="F:RNA-DNA hybrid ribonuclease activity"/>
    <property type="evidence" value="ECO:0007669"/>
    <property type="project" value="InterPro"/>
</dbReference>
<dbReference type="GO" id="GO:0003676">
    <property type="term" value="F:nucleic acid binding"/>
    <property type="evidence" value="ECO:0007669"/>
    <property type="project" value="InterPro"/>
</dbReference>
<dbReference type="Pfam" id="PF13456">
    <property type="entry name" value="RVT_3"/>
    <property type="match status" value="1"/>
</dbReference>
<dbReference type="PANTHER" id="PTHR47074">
    <property type="entry name" value="BNAC02G40300D PROTEIN"/>
    <property type="match status" value="1"/>
</dbReference>
<organism evidence="2 3">
    <name type="scientific">Cannabis sativa</name>
    <name type="common">Hemp</name>
    <name type="synonym">Marijuana</name>
    <dbReference type="NCBI Taxonomy" id="3483"/>
    <lineage>
        <taxon>Eukaryota</taxon>
        <taxon>Viridiplantae</taxon>
        <taxon>Streptophyta</taxon>
        <taxon>Embryophyta</taxon>
        <taxon>Tracheophyta</taxon>
        <taxon>Spermatophyta</taxon>
        <taxon>Magnoliopsida</taxon>
        <taxon>eudicotyledons</taxon>
        <taxon>Gunneridae</taxon>
        <taxon>Pentapetalae</taxon>
        <taxon>rosids</taxon>
        <taxon>fabids</taxon>
        <taxon>Rosales</taxon>
        <taxon>Cannabaceae</taxon>
        <taxon>Cannabis</taxon>
    </lineage>
</organism>
<dbReference type="InterPro" id="IPR052929">
    <property type="entry name" value="RNase_H-like_EbsB-rel"/>
</dbReference>
<evidence type="ECO:0000259" key="1">
    <source>
        <dbReference type="Pfam" id="PF13456"/>
    </source>
</evidence>
<dbReference type="PANTHER" id="PTHR47074:SF21">
    <property type="entry name" value="RNASE H TYPE-1 DOMAIN-CONTAINING PROTEIN"/>
    <property type="match status" value="1"/>
</dbReference>
<dbReference type="SUPFAM" id="SSF53098">
    <property type="entry name" value="Ribonuclease H-like"/>
    <property type="match status" value="1"/>
</dbReference>
<dbReference type="EMBL" id="JAATIP010000161">
    <property type="protein sequence ID" value="KAF4365163.1"/>
    <property type="molecule type" value="Genomic_DNA"/>
</dbReference>
<accession>A0A7J6F356</accession>
<dbReference type="InterPro" id="IPR036397">
    <property type="entry name" value="RNaseH_sf"/>
</dbReference>